<evidence type="ECO:0000313" key="5">
    <source>
        <dbReference type="Proteomes" id="UP000009168"/>
    </source>
</evidence>
<dbReference type="Gene3D" id="3.90.1150.210">
    <property type="entry name" value="F-actin capping protein, beta subunit"/>
    <property type="match status" value="1"/>
</dbReference>
<dbReference type="Pfam" id="PF01267">
    <property type="entry name" value="F-actin_cap_A"/>
    <property type="match status" value="1"/>
</dbReference>
<protein>
    <recommendedName>
        <fullName evidence="3">F-actin-capping protein subunit alpha</fullName>
    </recommendedName>
</protein>
<dbReference type="GO" id="GO:0030036">
    <property type="term" value="P:actin cytoskeleton organization"/>
    <property type="evidence" value="ECO:0007669"/>
    <property type="project" value="TreeGrafter"/>
</dbReference>
<sequence length="296" mass="34859">MADDYIQYDQQEQPQVVLDENKKTIMEYIIKNAPYGEINDVIADLKKLVDDYHLYESYVDSLLIKHAQDHFAIVRDHPLQSTFLLTPLNYIEQEDCYLDQQHNLKVFVDHKTLKVTRTEEVEIASNPVLGQYRGFIEKGIQEYLKNYYSGTEFGQLVYLDWDEENFTIYIAITCKNLKLNSFHGGEWISDWKIDMKSFEGKVRINSHFFEGGNVMLKETKKFTEEVLFTGSQIENESQKIVKQIINLEQSVQTSLESMYERMSDQFFKNMRRILPVTNMKMSWDASVHKLIANLKK</sequence>
<dbReference type="PANTHER" id="PTHR10653">
    <property type="entry name" value="F-ACTIN-CAPPING PROTEIN SUBUNIT ALPHA"/>
    <property type="match status" value="1"/>
</dbReference>
<dbReference type="InterPro" id="IPR002189">
    <property type="entry name" value="CapZ_alpha"/>
</dbReference>
<dbReference type="OrthoDB" id="340550at2759"/>
<dbReference type="KEGG" id="tet:TTHERM_000113219"/>
<dbReference type="InParanoid" id="W7X8T2"/>
<comment type="function">
    <text evidence="3">F-actin-capping proteins bind in a Ca(2+)-independent manner to the fast growing ends of actin filaments (barbed end) thereby blocking the exchange of subunits at these ends. Unlike other capping proteins (such as gelsolin and severin), these proteins do not sever actin filaments.</text>
</comment>
<dbReference type="InterPro" id="IPR037282">
    <property type="entry name" value="CapZ_alpha/beta"/>
</dbReference>
<dbReference type="GO" id="GO:0051016">
    <property type="term" value="P:barbed-end actin filament capping"/>
    <property type="evidence" value="ECO:0007669"/>
    <property type="project" value="UniProtKB-UniRule"/>
</dbReference>
<dbReference type="AlphaFoldDB" id="W7X8T2"/>
<accession>W7X8T2</accession>
<dbReference type="GO" id="GO:0030863">
    <property type="term" value="C:cortical cytoskeleton"/>
    <property type="evidence" value="ECO:0007669"/>
    <property type="project" value="TreeGrafter"/>
</dbReference>
<dbReference type="InterPro" id="IPR042489">
    <property type="entry name" value="CapZ_alpha_1"/>
</dbReference>
<dbReference type="RefSeq" id="XP_012651702.1">
    <property type="nucleotide sequence ID" value="XM_012796248.1"/>
</dbReference>
<organism evidence="4 5">
    <name type="scientific">Tetrahymena thermophila (strain SB210)</name>
    <dbReference type="NCBI Taxonomy" id="312017"/>
    <lineage>
        <taxon>Eukaryota</taxon>
        <taxon>Sar</taxon>
        <taxon>Alveolata</taxon>
        <taxon>Ciliophora</taxon>
        <taxon>Intramacronucleata</taxon>
        <taxon>Oligohymenophorea</taxon>
        <taxon>Hymenostomatida</taxon>
        <taxon>Tetrahymenina</taxon>
        <taxon>Tetrahymenidae</taxon>
        <taxon>Tetrahymena</taxon>
    </lineage>
</organism>
<dbReference type="GeneID" id="24437346"/>
<proteinExistence type="inferred from homology"/>
<reference evidence="5" key="1">
    <citation type="journal article" date="2006" name="PLoS Biol.">
        <title>Macronuclear genome sequence of the ciliate Tetrahymena thermophila, a model eukaryote.</title>
        <authorList>
            <person name="Eisen J.A."/>
            <person name="Coyne R.S."/>
            <person name="Wu M."/>
            <person name="Wu D."/>
            <person name="Thiagarajan M."/>
            <person name="Wortman J.R."/>
            <person name="Badger J.H."/>
            <person name="Ren Q."/>
            <person name="Amedeo P."/>
            <person name="Jones K.M."/>
            <person name="Tallon L.J."/>
            <person name="Delcher A.L."/>
            <person name="Salzberg S.L."/>
            <person name="Silva J.C."/>
            <person name="Haas B.J."/>
            <person name="Majoros W.H."/>
            <person name="Farzad M."/>
            <person name="Carlton J.M."/>
            <person name="Smith R.K. Jr."/>
            <person name="Garg J."/>
            <person name="Pearlman R.E."/>
            <person name="Karrer K.M."/>
            <person name="Sun L."/>
            <person name="Manning G."/>
            <person name="Elde N.C."/>
            <person name="Turkewitz A.P."/>
            <person name="Asai D.J."/>
            <person name="Wilkes D.E."/>
            <person name="Wang Y."/>
            <person name="Cai H."/>
            <person name="Collins K."/>
            <person name="Stewart B.A."/>
            <person name="Lee S.R."/>
            <person name="Wilamowska K."/>
            <person name="Weinberg Z."/>
            <person name="Ruzzo W.L."/>
            <person name="Wloga D."/>
            <person name="Gaertig J."/>
            <person name="Frankel J."/>
            <person name="Tsao C.-C."/>
            <person name="Gorovsky M.A."/>
            <person name="Keeling P.J."/>
            <person name="Waller R.F."/>
            <person name="Patron N.J."/>
            <person name="Cherry J.M."/>
            <person name="Stover N.A."/>
            <person name="Krieger C.J."/>
            <person name="del Toro C."/>
            <person name="Ryder H.F."/>
            <person name="Williamson S.C."/>
            <person name="Barbeau R.A."/>
            <person name="Hamilton E.P."/>
            <person name="Orias E."/>
        </authorList>
    </citation>
    <scope>NUCLEOTIDE SEQUENCE [LARGE SCALE GENOMIC DNA]</scope>
    <source>
        <strain evidence="5">SB210</strain>
    </source>
</reference>
<dbReference type="PANTHER" id="PTHR10653:SF0">
    <property type="entry name" value="F-ACTIN-CAPPING PROTEIN SUBUNIT ALPHA"/>
    <property type="match status" value="1"/>
</dbReference>
<evidence type="ECO:0000256" key="1">
    <source>
        <dbReference type="ARBA" id="ARBA00022467"/>
    </source>
</evidence>
<keyword evidence="5" id="KW-1185">Reference proteome</keyword>
<dbReference type="Proteomes" id="UP000009168">
    <property type="component" value="Unassembled WGS sequence"/>
</dbReference>
<dbReference type="STRING" id="312017.W7X8T2"/>
<dbReference type="SUPFAM" id="SSF90096">
    <property type="entry name" value="Subunits of heterodimeric actin filament capping protein Capz"/>
    <property type="match status" value="1"/>
</dbReference>
<keyword evidence="2 3" id="KW-0009">Actin-binding</keyword>
<dbReference type="EMBL" id="GG662798">
    <property type="protein sequence ID" value="EWS75780.1"/>
    <property type="molecule type" value="Genomic_DNA"/>
</dbReference>
<name>W7X8T2_TETTS</name>
<comment type="similarity">
    <text evidence="3">Belongs to the F-actin-capping protein alpha subunit family.</text>
</comment>
<gene>
    <name evidence="4" type="ORF">TTHERM_000113219</name>
</gene>
<evidence type="ECO:0000256" key="2">
    <source>
        <dbReference type="ARBA" id="ARBA00023203"/>
    </source>
</evidence>
<dbReference type="GO" id="GO:0051015">
    <property type="term" value="F:actin filament binding"/>
    <property type="evidence" value="ECO:0007669"/>
    <property type="project" value="TreeGrafter"/>
</dbReference>
<dbReference type="GO" id="GO:0008290">
    <property type="term" value="C:F-actin capping protein complex"/>
    <property type="evidence" value="ECO:0007669"/>
    <property type="project" value="UniProtKB-UniRule"/>
</dbReference>
<comment type="subunit">
    <text evidence="3">Heterodimer of an alpha and a beta subunit.</text>
</comment>
<evidence type="ECO:0000256" key="3">
    <source>
        <dbReference type="RuleBase" id="RU365077"/>
    </source>
</evidence>
<dbReference type="InterPro" id="IPR042276">
    <property type="entry name" value="CapZ_alpha/beta_2"/>
</dbReference>
<keyword evidence="1 3" id="KW-0117">Actin capping</keyword>
<evidence type="ECO:0000313" key="4">
    <source>
        <dbReference type="EMBL" id="EWS75780.1"/>
    </source>
</evidence>
<dbReference type="Gene3D" id="3.30.1140.60">
    <property type="entry name" value="F-actin capping protein, alpha subunit"/>
    <property type="match status" value="1"/>
</dbReference>